<dbReference type="NCBIfam" id="TIGR00012">
    <property type="entry name" value="L29"/>
    <property type="match status" value="1"/>
</dbReference>
<proteinExistence type="inferred from homology"/>
<dbReference type="InterPro" id="IPR036049">
    <property type="entry name" value="Ribosomal_uL29_sf"/>
</dbReference>
<keyword evidence="10" id="KW-1185">Reference proteome</keyword>
<dbReference type="GO" id="GO:0022625">
    <property type="term" value="C:cytosolic large ribosomal subunit"/>
    <property type="evidence" value="ECO:0007669"/>
    <property type="project" value="InterPro"/>
</dbReference>
<reference evidence="7" key="1">
    <citation type="submission" date="2021-02" db="EMBL/GenBank/DDBJ databases">
        <authorList>
            <person name="Nowell W R."/>
        </authorList>
    </citation>
    <scope>NUCLEOTIDE SEQUENCE</scope>
</reference>
<dbReference type="EMBL" id="CAJNOL010000471">
    <property type="protein sequence ID" value="CAF1080205.1"/>
    <property type="molecule type" value="Genomic_DNA"/>
</dbReference>
<evidence type="ECO:0000256" key="4">
    <source>
        <dbReference type="ARBA" id="ARBA00035204"/>
    </source>
</evidence>
<dbReference type="Proteomes" id="UP000663870">
    <property type="component" value="Unassembled WGS sequence"/>
</dbReference>
<sequence length="117" mass="13959">MAHVTCCQIREKSSNELENILNNLHEELNTLKIQRQNFNKIENIRKSISHVHIVQNQTTKDNLREFYHGEKYKPKDLRPKQTRAMRRLLTPKEESISLTKTQKKKLAFPKRTYSVKD</sequence>
<evidence type="ECO:0000256" key="3">
    <source>
        <dbReference type="ARBA" id="ARBA00023274"/>
    </source>
</evidence>
<dbReference type="Proteomes" id="UP000663854">
    <property type="component" value="Unassembled WGS sequence"/>
</dbReference>
<dbReference type="AlphaFoldDB" id="A0A813S6X2"/>
<comment type="similarity">
    <text evidence="1">Belongs to the universal ribosomal protein uL29 family.</text>
</comment>
<evidence type="ECO:0000313" key="7">
    <source>
        <dbReference type="EMBL" id="CAF0790913.1"/>
    </source>
</evidence>
<dbReference type="GO" id="GO:0006412">
    <property type="term" value="P:translation"/>
    <property type="evidence" value="ECO:0007669"/>
    <property type="project" value="InterPro"/>
</dbReference>
<dbReference type="Gene3D" id="6.10.250.3450">
    <property type="match status" value="1"/>
</dbReference>
<dbReference type="SUPFAM" id="SSF46561">
    <property type="entry name" value="Ribosomal protein L29 (L29p)"/>
    <property type="match status" value="1"/>
</dbReference>
<evidence type="ECO:0000256" key="6">
    <source>
        <dbReference type="SAM" id="Coils"/>
    </source>
</evidence>
<keyword evidence="6" id="KW-0175">Coiled coil</keyword>
<comment type="caution">
    <text evidence="7">The sequence shown here is derived from an EMBL/GenBank/DDBJ whole genome shotgun (WGS) entry which is preliminary data.</text>
</comment>
<organism evidence="7 9">
    <name type="scientific">Rotaria sordida</name>
    <dbReference type="NCBI Taxonomy" id="392033"/>
    <lineage>
        <taxon>Eukaryota</taxon>
        <taxon>Metazoa</taxon>
        <taxon>Spiralia</taxon>
        <taxon>Gnathifera</taxon>
        <taxon>Rotifera</taxon>
        <taxon>Eurotatoria</taxon>
        <taxon>Bdelloidea</taxon>
        <taxon>Philodinida</taxon>
        <taxon>Philodinidae</taxon>
        <taxon>Rotaria</taxon>
    </lineage>
</organism>
<evidence type="ECO:0000313" key="8">
    <source>
        <dbReference type="EMBL" id="CAF1080205.1"/>
    </source>
</evidence>
<dbReference type="FunFam" id="6.10.250.3450:FF:000001">
    <property type="entry name" value="60S ribosomal protein L35"/>
    <property type="match status" value="1"/>
</dbReference>
<protein>
    <recommendedName>
        <fullName evidence="4">Large ribosomal subunit protein uL29</fullName>
    </recommendedName>
    <alternativeName>
        <fullName evidence="5">60S ribosomal protein L35</fullName>
    </alternativeName>
</protein>
<dbReference type="InterPro" id="IPR045059">
    <property type="entry name" value="Ribosomal_uL29_euk"/>
</dbReference>
<accession>A0A813S6X2</accession>
<evidence type="ECO:0000313" key="9">
    <source>
        <dbReference type="Proteomes" id="UP000663854"/>
    </source>
</evidence>
<dbReference type="PANTHER" id="PTHR45722:SF2">
    <property type="entry name" value="LARGE RIBOSOMAL SUBUNIT PROTEIN UL29-RELATED"/>
    <property type="match status" value="1"/>
</dbReference>
<evidence type="ECO:0000313" key="10">
    <source>
        <dbReference type="Proteomes" id="UP000663870"/>
    </source>
</evidence>
<dbReference type="Gene3D" id="1.10.287.310">
    <property type="match status" value="1"/>
</dbReference>
<dbReference type="GO" id="GO:0003729">
    <property type="term" value="F:mRNA binding"/>
    <property type="evidence" value="ECO:0007669"/>
    <property type="project" value="TreeGrafter"/>
</dbReference>
<evidence type="ECO:0000256" key="5">
    <source>
        <dbReference type="ARBA" id="ARBA00035334"/>
    </source>
</evidence>
<dbReference type="EMBL" id="CAJNOH010000036">
    <property type="protein sequence ID" value="CAF0790913.1"/>
    <property type="molecule type" value="Genomic_DNA"/>
</dbReference>
<evidence type="ECO:0000256" key="1">
    <source>
        <dbReference type="ARBA" id="ARBA00009254"/>
    </source>
</evidence>
<feature type="coiled-coil region" evidence="6">
    <location>
        <begin position="10"/>
        <end position="41"/>
    </location>
</feature>
<name>A0A813S6X2_9BILA</name>
<keyword evidence="2" id="KW-0689">Ribosomal protein</keyword>
<gene>
    <name evidence="8" type="ORF">JXQ802_LOCUS18149</name>
    <name evidence="7" type="ORF">PYM288_LOCUS4123</name>
</gene>
<dbReference type="PANTHER" id="PTHR45722">
    <property type="entry name" value="60S RIBOSOMAL PROTEIN L35"/>
    <property type="match status" value="1"/>
</dbReference>
<evidence type="ECO:0000256" key="2">
    <source>
        <dbReference type="ARBA" id="ARBA00022980"/>
    </source>
</evidence>
<dbReference type="GO" id="GO:0000463">
    <property type="term" value="P:maturation of LSU-rRNA from tricistronic rRNA transcript (SSU-rRNA, 5.8S rRNA, LSU-rRNA)"/>
    <property type="evidence" value="ECO:0007669"/>
    <property type="project" value="InterPro"/>
</dbReference>
<dbReference type="GO" id="GO:0003735">
    <property type="term" value="F:structural constituent of ribosome"/>
    <property type="evidence" value="ECO:0007669"/>
    <property type="project" value="InterPro"/>
</dbReference>
<keyword evidence="3" id="KW-0687">Ribonucleoprotein</keyword>
<dbReference type="InterPro" id="IPR001854">
    <property type="entry name" value="Ribosomal_uL29"/>
</dbReference>